<feature type="repeat" description="TPR" evidence="8">
    <location>
        <begin position="195"/>
        <end position="228"/>
    </location>
</feature>
<sequence length="749" mass="79974">MAGSLDSALHKAALAEKRGDMAEARRVLDAVLARFPANRRARVAADRLAQRAAEADAAPIAELSRLHAFYAAGDHAGAAAGARTLAAAFPRDARVHALLGGALLAGDDALAAIAALRAAIALAPAEGAYHSNLGVALRRTGRAAEAEAAYRAAIAAAPDHADAHFNLANLLGAERRFDDAFAAYDRALALAPRHVTAWYNRANLHRAARDAPAALRCYLALLDLAPDHADGLNNMGSLLIELDRPAEALAACRRATQAAPGNLKAWLNLGQAAEMAGALDEAQAALARATALDPDDAHARAHLLFLEAYMADWRGRDTFAALPIAMAAADRVIEPFVALPFEDDPARQPARARVYAQSSFARTAPPLVPAAPRADARIRIGYVSADFYDHATLYLMAGLLREHDRSRFEVRAYNYGPGEGSAARAAILPHLDAFVDVRALDDAAAVARIRDDALDIAIDLKGYTKGARAPLFVDRIAPVQIGWLGYPGSLGSDALDYIIGDAVVIPPGAERDYSEQVIRLPGSYQANDDRRAIADAAHTSRATFGLPDEALVLCCFNHPYKIGPREFDLWTRLLHAVPDAVLWLLRPNRWAEANLRREAAARRVDPARLVFADMVPHAEHLARHVHADLFLDTFAVNAHTTASDALWGGVPVLTLAGRQFAARVGASLVTAIGLPELVAQSEAEYEAIALALANDRAALAALRARLAANRLVMPLFDTARHARAIEAAYATAHRRRLDGSPPAAFDVAG</sequence>
<gene>
    <name evidence="10" type="ORF">COA17_06585</name>
</gene>
<dbReference type="Gene3D" id="1.25.40.10">
    <property type="entry name" value="Tetratricopeptide repeat domain"/>
    <property type="match status" value="3"/>
</dbReference>
<dbReference type="InterPro" id="IPR029489">
    <property type="entry name" value="OGT/SEC/SPY_C"/>
</dbReference>
<evidence type="ECO:0000256" key="5">
    <source>
        <dbReference type="ARBA" id="ARBA00022679"/>
    </source>
</evidence>
<dbReference type="Proteomes" id="UP000218784">
    <property type="component" value="Unassembled WGS sequence"/>
</dbReference>
<feature type="repeat" description="TPR" evidence="8">
    <location>
        <begin position="161"/>
        <end position="194"/>
    </location>
</feature>
<dbReference type="Gene3D" id="3.40.50.2000">
    <property type="entry name" value="Glycogen Phosphorylase B"/>
    <property type="match status" value="1"/>
</dbReference>
<dbReference type="Pfam" id="PF13432">
    <property type="entry name" value="TPR_16"/>
    <property type="match status" value="1"/>
</dbReference>
<feature type="repeat" description="TPR" evidence="8">
    <location>
        <begin position="263"/>
        <end position="296"/>
    </location>
</feature>
<feature type="domain" description="O-GlcNAc transferase C-terminal" evidence="9">
    <location>
        <begin position="538"/>
        <end position="723"/>
    </location>
</feature>
<name>A0A2A4HZW3_9SPHN</name>
<organism evidence="10 11">
    <name type="scientific">Sphingomonas ginsenosidimutans</name>
    <dbReference type="NCBI Taxonomy" id="862134"/>
    <lineage>
        <taxon>Bacteria</taxon>
        <taxon>Pseudomonadati</taxon>
        <taxon>Pseudomonadota</taxon>
        <taxon>Alphaproteobacteria</taxon>
        <taxon>Sphingomonadales</taxon>
        <taxon>Sphingomonadaceae</taxon>
        <taxon>Sphingomonas</taxon>
    </lineage>
</organism>
<dbReference type="EMBL" id="NWVD01000002">
    <property type="protein sequence ID" value="PCG09533.1"/>
    <property type="molecule type" value="Genomic_DNA"/>
</dbReference>
<evidence type="ECO:0000256" key="1">
    <source>
        <dbReference type="ARBA" id="ARBA00004922"/>
    </source>
</evidence>
<dbReference type="PANTHER" id="PTHR44998:SF1">
    <property type="entry name" value="UDP-N-ACETYLGLUCOSAMINE--PEPTIDE N-ACETYLGLUCOSAMINYLTRANSFERASE 110 KDA SUBUNIT"/>
    <property type="match status" value="1"/>
</dbReference>
<dbReference type="SUPFAM" id="SSF48452">
    <property type="entry name" value="TPR-like"/>
    <property type="match status" value="1"/>
</dbReference>
<comment type="similarity">
    <text evidence="2">Belongs to the glycosyltransferase 41 family. O-GlcNAc transferase subfamily.</text>
</comment>
<dbReference type="AlphaFoldDB" id="A0A2A4HZW3"/>
<evidence type="ECO:0000256" key="6">
    <source>
        <dbReference type="ARBA" id="ARBA00022737"/>
    </source>
</evidence>
<evidence type="ECO:0000256" key="2">
    <source>
        <dbReference type="ARBA" id="ARBA00005386"/>
    </source>
</evidence>
<protein>
    <recommendedName>
        <fullName evidence="3">protein O-GlcNAc transferase</fullName>
        <ecNumber evidence="3">2.4.1.255</ecNumber>
    </recommendedName>
</protein>
<dbReference type="EC" id="2.4.1.255" evidence="3"/>
<evidence type="ECO:0000259" key="9">
    <source>
        <dbReference type="Pfam" id="PF13844"/>
    </source>
</evidence>
<keyword evidence="6" id="KW-0677">Repeat</keyword>
<dbReference type="Pfam" id="PF13844">
    <property type="entry name" value="Glyco_transf_41"/>
    <property type="match status" value="2"/>
</dbReference>
<evidence type="ECO:0000256" key="4">
    <source>
        <dbReference type="ARBA" id="ARBA00022676"/>
    </source>
</evidence>
<comment type="pathway">
    <text evidence="1">Protein modification; protein glycosylation.</text>
</comment>
<comment type="caution">
    <text evidence="10">The sequence shown here is derived from an EMBL/GenBank/DDBJ whole genome shotgun (WGS) entry which is preliminary data.</text>
</comment>
<dbReference type="Gene3D" id="3.40.50.11380">
    <property type="match status" value="1"/>
</dbReference>
<dbReference type="SMART" id="SM00028">
    <property type="entry name" value="TPR"/>
    <property type="match status" value="7"/>
</dbReference>
<evidence type="ECO:0000313" key="10">
    <source>
        <dbReference type="EMBL" id="PCG09533.1"/>
    </source>
</evidence>
<reference evidence="10 11" key="1">
    <citation type="submission" date="2017-09" db="EMBL/GenBank/DDBJ databases">
        <title>Sphingomonas ginsenosidimutans KACC 14949, whole genome shotgun sequence.</title>
        <authorList>
            <person name="Feng G."/>
            <person name="Zhu H."/>
        </authorList>
    </citation>
    <scope>NUCLEOTIDE SEQUENCE [LARGE SCALE GENOMIC DNA]</scope>
    <source>
        <strain evidence="10 11">KACC 14949</strain>
    </source>
</reference>
<dbReference type="PANTHER" id="PTHR44998">
    <property type="match status" value="1"/>
</dbReference>
<dbReference type="GO" id="GO:0097363">
    <property type="term" value="F:protein O-acetylglucosaminyltransferase activity"/>
    <property type="evidence" value="ECO:0007669"/>
    <property type="project" value="UniProtKB-EC"/>
</dbReference>
<evidence type="ECO:0000256" key="3">
    <source>
        <dbReference type="ARBA" id="ARBA00011970"/>
    </source>
</evidence>
<dbReference type="PROSITE" id="PS50005">
    <property type="entry name" value="TPR"/>
    <property type="match status" value="3"/>
</dbReference>
<dbReference type="InterPro" id="IPR019734">
    <property type="entry name" value="TPR_rpt"/>
</dbReference>
<proteinExistence type="inferred from homology"/>
<keyword evidence="5" id="KW-0808">Transferase</keyword>
<keyword evidence="11" id="KW-1185">Reference proteome</keyword>
<evidence type="ECO:0000313" key="11">
    <source>
        <dbReference type="Proteomes" id="UP000218784"/>
    </source>
</evidence>
<dbReference type="Pfam" id="PF14559">
    <property type="entry name" value="TPR_19"/>
    <property type="match status" value="1"/>
</dbReference>
<keyword evidence="7 8" id="KW-0802">TPR repeat</keyword>
<dbReference type="InterPro" id="IPR011990">
    <property type="entry name" value="TPR-like_helical_dom_sf"/>
</dbReference>
<accession>A0A2A4HZW3</accession>
<dbReference type="RefSeq" id="WP_096611098.1">
    <property type="nucleotide sequence ID" value="NZ_NWVD01000002.1"/>
</dbReference>
<keyword evidence="4" id="KW-0328">Glycosyltransferase</keyword>
<evidence type="ECO:0000256" key="8">
    <source>
        <dbReference type="PROSITE-ProRule" id="PRU00339"/>
    </source>
</evidence>
<dbReference type="Pfam" id="PF13174">
    <property type="entry name" value="TPR_6"/>
    <property type="match status" value="1"/>
</dbReference>
<evidence type="ECO:0000256" key="7">
    <source>
        <dbReference type="ARBA" id="ARBA00022803"/>
    </source>
</evidence>
<feature type="domain" description="O-GlcNAc transferase C-terminal" evidence="9">
    <location>
        <begin position="373"/>
        <end position="531"/>
    </location>
</feature>